<dbReference type="Gene3D" id="3.40.50.300">
    <property type="entry name" value="P-loop containing nucleotide triphosphate hydrolases"/>
    <property type="match status" value="1"/>
</dbReference>
<feature type="non-terminal residue" evidence="5">
    <location>
        <position position="327"/>
    </location>
</feature>
<comment type="similarity">
    <text evidence="1">Belongs to the CbxX/CfxQ family.</text>
</comment>
<dbReference type="InterPro" id="IPR000641">
    <property type="entry name" value="CbxX/CfxQ"/>
</dbReference>
<evidence type="ECO:0000259" key="4">
    <source>
        <dbReference type="SMART" id="SM00382"/>
    </source>
</evidence>
<reference evidence="6" key="2">
    <citation type="submission" date="2015-01" db="EMBL/GenBank/DDBJ databases">
        <title>Evolutionary Origins and Diversification of the Mycorrhizal Mutualists.</title>
        <authorList>
            <consortium name="DOE Joint Genome Institute"/>
            <consortium name="Mycorrhizal Genomics Consortium"/>
            <person name="Kohler A."/>
            <person name="Kuo A."/>
            <person name="Nagy L.G."/>
            <person name="Floudas D."/>
            <person name="Copeland A."/>
            <person name="Barry K.W."/>
            <person name="Cichocki N."/>
            <person name="Veneault-Fourrey C."/>
            <person name="LaButti K."/>
            <person name="Lindquist E.A."/>
            <person name="Lipzen A."/>
            <person name="Lundell T."/>
            <person name="Morin E."/>
            <person name="Murat C."/>
            <person name="Riley R."/>
            <person name="Ohm R."/>
            <person name="Sun H."/>
            <person name="Tunlid A."/>
            <person name="Henrissat B."/>
            <person name="Grigoriev I.V."/>
            <person name="Hibbett D.S."/>
            <person name="Martin F."/>
        </authorList>
    </citation>
    <scope>NUCLEOTIDE SEQUENCE [LARGE SCALE GENOMIC DNA]</scope>
    <source>
        <strain evidence="6">ATCC 200175</strain>
    </source>
</reference>
<dbReference type="FunFam" id="3.40.50.300:FF:000216">
    <property type="entry name" value="Type VII secretion ATPase EccA"/>
    <property type="match status" value="1"/>
</dbReference>
<dbReference type="CDD" id="cd00009">
    <property type="entry name" value="AAA"/>
    <property type="match status" value="1"/>
</dbReference>
<dbReference type="PANTHER" id="PTHR43392">
    <property type="entry name" value="AAA-TYPE ATPASE FAMILY PROTEIN / ANKYRIN REPEAT FAMILY PROTEIN"/>
    <property type="match status" value="1"/>
</dbReference>
<dbReference type="AlphaFoldDB" id="A0A0C9ST82"/>
<organism evidence="5 6">
    <name type="scientific">Paxillus involutus ATCC 200175</name>
    <dbReference type="NCBI Taxonomy" id="664439"/>
    <lineage>
        <taxon>Eukaryota</taxon>
        <taxon>Fungi</taxon>
        <taxon>Dikarya</taxon>
        <taxon>Basidiomycota</taxon>
        <taxon>Agaricomycotina</taxon>
        <taxon>Agaricomycetes</taxon>
        <taxon>Agaricomycetidae</taxon>
        <taxon>Boletales</taxon>
        <taxon>Paxilineae</taxon>
        <taxon>Paxillaceae</taxon>
        <taxon>Paxillus</taxon>
    </lineage>
</organism>
<dbReference type="OrthoDB" id="2423195at2759"/>
<keyword evidence="3" id="KW-0067">ATP-binding</keyword>
<feature type="non-terminal residue" evidence="5">
    <location>
        <position position="1"/>
    </location>
</feature>
<dbReference type="InterPro" id="IPR027417">
    <property type="entry name" value="P-loop_NTPase"/>
</dbReference>
<sequence length="327" mass="36591">RPNFGNAGEVENLLGLSKDRYQKRMSSVPAHLRSDVVFEPQDIDPDFNRSQNASANLAKMFEDVVGCDDVIQKLDKYQKIARTMKAQGLDMRKQIPSNFVFKGPPGTGKTTTARKLGQVYYDMGFLASTDVIECSASDLVGEYVGHTGPKTRKVFEKAIGKVLFIDEAYRLGQGRFAQEAMDEIVDLMTKEKFMNKLVIIIAGYDNDMNKLLGVNPGLASRFAEEIHFHNMTTEQCLTLLDKDLRKSKLVVAEMTDTSSAKYQEMKVIVHRMSILSSWGNARDIKTMGKRMFQQALVNAADHGGQVSLTVTEALDIMKSMLAEQRAR</sequence>
<keyword evidence="6" id="KW-1185">Reference proteome</keyword>
<dbReference type="GO" id="GO:0005524">
    <property type="term" value="F:ATP binding"/>
    <property type="evidence" value="ECO:0007669"/>
    <property type="project" value="UniProtKB-KW"/>
</dbReference>
<dbReference type="Pfam" id="PF00004">
    <property type="entry name" value="AAA"/>
    <property type="match status" value="1"/>
</dbReference>
<protein>
    <recommendedName>
        <fullName evidence="4">AAA+ ATPase domain-containing protein</fullName>
    </recommendedName>
</protein>
<feature type="domain" description="AAA+ ATPase" evidence="4">
    <location>
        <begin position="95"/>
        <end position="232"/>
    </location>
</feature>
<keyword evidence="2" id="KW-0547">Nucleotide-binding</keyword>
<evidence type="ECO:0000256" key="3">
    <source>
        <dbReference type="ARBA" id="ARBA00022840"/>
    </source>
</evidence>
<dbReference type="Proteomes" id="UP000053647">
    <property type="component" value="Unassembled WGS sequence"/>
</dbReference>
<dbReference type="EMBL" id="KN821160">
    <property type="protein sequence ID" value="KIJ05200.1"/>
    <property type="molecule type" value="Genomic_DNA"/>
</dbReference>
<accession>A0A0C9ST82</accession>
<evidence type="ECO:0000313" key="6">
    <source>
        <dbReference type="Proteomes" id="UP000053647"/>
    </source>
</evidence>
<dbReference type="PRINTS" id="PR00819">
    <property type="entry name" value="CBXCFQXSUPER"/>
</dbReference>
<name>A0A0C9ST82_PAXIN</name>
<dbReference type="SUPFAM" id="SSF52540">
    <property type="entry name" value="P-loop containing nucleoside triphosphate hydrolases"/>
    <property type="match status" value="1"/>
</dbReference>
<proteinExistence type="inferred from homology"/>
<dbReference type="GO" id="GO:0016887">
    <property type="term" value="F:ATP hydrolysis activity"/>
    <property type="evidence" value="ECO:0007669"/>
    <property type="project" value="InterPro"/>
</dbReference>
<reference evidence="5 6" key="1">
    <citation type="submission" date="2014-06" db="EMBL/GenBank/DDBJ databases">
        <authorList>
            <consortium name="DOE Joint Genome Institute"/>
            <person name="Kuo A."/>
            <person name="Kohler A."/>
            <person name="Nagy L.G."/>
            <person name="Floudas D."/>
            <person name="Copeland A."/>
            <person name="Barry K.W."/>
            <person name="Cichocki N."/>
            <person name="Veneault-Fourrey C."/>
            <person name="LaButti K."/>
            <person name="Lindquist E.A."/>
            <person name="Lipzen A."/>
            <person name="Lundell T."/>
            <person name="Morin E."/>
            <person name="Murat C."/>
            <person name="Sun H."/>
            <person name="Tunlid A."/>
            <person name="Henrissat B."/>
            <person name="Grigoriev I.V."/>
            <person name="Hibbett D.S."/>
            <person name="Martin F."/>
            <person name="Nordberg H.P."/>
            <person name="Cantor M.N."/>
            <person name="Hua S.X."/>
        </authorList>
    </citation>
    <scope>NUCLEOTIDE SEQUENCE [LARGE SCALE GENOMIC DNA]</scope>
    <source>
        <strain evidence="5 6">ATCC 200175</strain>
    </source>
</reference>
<dbReference type="InterPro" id="IPR003593">
    <property type="entry name" value="AAA+_ATPase"/>
</dbReference>
<evidence type="ECO:0000256" key="2">
    <source>
        <dbReference type="ARBA" id="ARBA00022741"/>
    </source>
</evidence>
<dbReference type="InterPro" id="IPR050773">
    <property type="entry name" value="CbxX/CfxQ_RuBisCO_ESX"/>
</dbReference>
<dbReference type="HOGENOM" id="CLU_844608_0_0_1"/>
<evidence type="ECO:0000313" key="5">
    <source>
        <dbReference type="EMBL" id="KIJ05200.1"/>
    </source>
</evidence>
<evidence type="ECO:0000256" key="1">
    <source>
        <dbReference type="ARBA" id="ARBA00010378"/>
    </source>
</evidence>
<gene>
    <name evidence="5" type="ORF">PAXINDRAFT_49916</name>
</gene>
<dbReference type="PANTHER" id="PTHR43392:SF2">
    <property type="entry name" value="AAA-TYPE ATPASE FAMILY PROTEIN _ ANKYRIN REPEAT FAMILY PROTEIN"/>
    <property type="match status" value="1"/>
</dbReference>
<dbReference type="InterPro" id="IPR003959">
    <property type="entry name" value="ATPase_AAA_core"/>
</dbReference>
<dbReference type="SMART" id="SM00382">
    <property type="entry name" value="AAA"/>
    <property type="match status" value="1"/>
</dbReference>